<reference evidence="16" key="2">
    <citation type="journal article" date="2017" name="Sci. Adv.">
        <title>A tail of two voltages: Proteomic comparison of the three electric organs of the electric eel.</title>
        <authorList>
            <person name="Traeger L.L."/>
            <person name="Sabat G."/>
            <person name="Barrett-Wilt G.A."/>
            <person name="Wells G.B."/>
            <person name="Sussman M.R."/>
        </authorList>
    </citation>
    <scope>NUCLEOTIDE SEQUENCE [LARGE SCALE GENOMIC DNA]</scope>
</reference>
<dbReference type="Proteomes" id="UP000314983">
    <property type="component" value="Chromosome 17"/>
</dbReference>
<keyword evidence="8 10" id="KW-0067">ATP-binding</keyword>
<keyword evidence="7 11" id="KW-0418">Kinase</keyword>
<evidence type="ECO:0000256" key="6">
    <source>
        <dbReference type="ARBA" id="ARBA00022741"/>
    </source>
</evidence>
<dbReference type="Pfam" id="PF00615">
    <property type="entry name" value="RGS"/>
    <property type="match status" value="1"/>
</dbReference>
<keyword evidence="5 11" id="KW-0808">Transferase</keyword>
<dbReference type="InterPro" id="IPR017441">
    <property type="entry name" value="Protein_kinase_ATP_BS"/>
</dbReference>
<dbReference type="SMART" id="SM00315">
    <property type="entry name" value="RGS"/>
    <property type="match status" value="1"/>
</dbReference>
<proteinExistence type="inferred from homology"/>
<dbReference type="GeneTree" id="ENSGT00940000164321"/>
<dbReference type="InterPro" id="IPR036305">
    <property type="entry name" value="RGS_sf"/>
</dbReference>
<evidence type="ECO:0000256" key="7">
    <source>
        <dbReference type="ARBA" id="ARBA00022777"/>
    </source>
</evidence>
<feature type="domain" description="Protein kinase" evidence="13">
    <location>
        <begin position="177"/>
        <end position="439"/>
    </location>
</feature>
<dbReference type="InterPro" id="IPR000719">
    <property type="entry name" value="Prot_kinase_dom"/>
</dbReference>
<dbReference type="GO" id="GO:0007165">
    <property type="term" value="P:signal transduction"/>
    <property type="evidence" value="ECO:0007669"/>
    <property type="project" value="InterPro"/>
</dbReference>
<evidence type="ECO:0000259" key="13">
    <source>
        <dbReference type="PROSITE" id="PS50011"/>
    </source>
</evidence>
<reference evidence="15" key="5">
    <citation type="submission" date="2025-09" db="UniProtKB">
        <authorList>
            <consortium name="Ensembl"/>
        </authorList>
    </citation>
    <scope>IDENTIFICATION</scope>
</reference>
<dbReference type="SUPFAM" id="SSF48097">
    <property type="entry name" value="Regulator of G-protein signaling, RGS"/>
    <property type="match status" value="1"/>
</dbReference>
<evidence type="ECO:0000256" key="5">
    <source>
        <dbReference type="ARBA" id="ARBA00022679"/>
    </source>
</evidence>
<reference evidence="16" key="1">
    <citation type="journal article" date="2014" name="Science">
        <title>Nonhuman genetics. Genomic basis for the convergent evolution of electric organs.</title>
        <authorList>
            <person name="Gallant J.R."/>
            <person name="Traeger L.L."/>
            <person name="Volkening J.D."/>
            <person name="Moffett H."/>
            <person name="Chen P.H."/>
            <person name="Novina C.D."/>
            <person name="Phillips G.N.Jr."/>
            <person name="Anand R."/>
            <person name="Wells G.B."/>
            <person name="Pinch M."/>
            <person name="Guth R."/>
            <person name="Unguez G.A."/>
            <person name="Albert J.S."/>
            <person name="Zakon H.H."/>
            <person name="Samanta M.P."/>
            <person name="Sussman M.R."/>
        </authorList>
    </citation>
    <scope>NUCLEOTIDE SEQUENCE [LARGE SCALE GENOMIC DNA]</scope>
</reference>
<dbReference type="GO" id="GO:0009966">
    <property type="term" value="P:regulation of signal transduction"/>
    <property type="evidence" value="ECO:0007669"/>
    <property type="project" value="TreeGrafter"/>
</dbReference>
<accession>A0A4W4H1K1</accession>
<dbReference type="InterPro" id="IPR000961">
    <property type="entry name" value="AGC-kinase_C"/>
</dbReference>
<comment type="catalytic activity">
    <reaction evidence="1">
        <text>[G-protein-coupled receptor] + ATP = [G-protein-coupled receptor]-phosphate + ADP + H(+)</text>
        <dbReference type="Rhea" id="RHEA:12008"/>
        <dbReference type="Rhea" id="RHEA-COMP:11260"/>
        <dbReference type="Rhea" id="RHEA-COMP:11261"/>
        <dbReference type="ChEBI" id="CHEBI:15378"/>
        <dbReference type="ChEBI" id="CHEBI:30616"/>
        <dbReference type="ChEBI" id="CHEBI:43176"/>
        <dbReference type="ChEBI" id="CHEBI:68546"/>
        <dbReference type="ChEBI" id="CHEBI:456216"/>
        <dbReference type="EC" id="2.7.11.16"/>
    </reaction>
</comment>
<dbReference type="AlphaFoldDB" id="A0A4W4H1K1"/>
<dbReference type="EC" id="2.7.11.-" evidence="11"/>
<keyword evidence="4" id="KW-0597">Phosphoprotein</keyword>
<dbReference type="Pfam" id="PF00069">
    <property type="entry name" value="Pkinase"/>
    <property type="match status" value="1"/>
</dbReference>
<reference evidence="15" key="4">
    <citation type="submission" date="2025-08" db="UniProtKB">
        <authorList>
            <consortium name="Ensembl"/>
        </authorList>
    </citation>
    <scope>IDENTIFICATION</scope>
</reference>
<dbReference type="PANTHER" id="PTHR24355:SF26">
    <property type="entry name" value="G PROTEIN-COUPLED RECEPTOR KINASE"/>
    <property type="match status" value="1"/>
</dbReference>
<dbReference type="FunFam" id="1.10.510.10:FF:000074">
    <property type="entry name" value="G protein-coupled receptor kinase"/>
    <property type="match status" value="1"/>
</dbReference>
<organism evidence="15 16">
    <name type="scientific">Electrophorus electricus</name>
    <name type="common">Electric eel</name>
    <name type="synonym">Gymnotus electricus</name>
    <dbReference type="NCBI Taxonomy" id="8005"/>
    <lineage>
        <taxon>Eukaryota</taxon>
        <taxon>Metazoa</taxon>
        <taxon>Chordata</taxon>
        <taxon>Craniata</taxon>
        <taxon>Vertebrata</taxon>
        <taxon>Euteleostomi</taxon>
        <taxon>Actinopterygii</taxon>
        <taxon>Neopterygii</taxon>
        <taxon>Teleostei</taxon>
        <taxon>Ostariophysi</taxon>
        <taxon>Gymnotiformes</taxon>
        <taxon>Gymnotoidei</taxon>
        <taxon>Gymnotidae</taxon>
        <taxon>Electrophorus</taxon>
    </lineage>
</organism>
<dbReference type="InterPro" id="IPR011009">
    <property type="entry name" value="Kinase-like_dom_sf"/>
</dbReference>
<evidence type="ECO:0000256" key="1">
    <source>
        <dbReference type="ARBA" id="ARBA00001256"/>
    </source>
</evidence>
<keyword evidence="3 11" id="KW-0723">Serine/threonine-protein kinase</keyword>
<evidence type="ECO:0000259" key="14">
    <source>
        <dbReference type="PROSITE" id="PS50132"/>
    </source>
</evidence>
<dbReference type="OMA" id="MEREYYS"/>
<feature type="domain" description="RGS" evidence="14">
    <location>
        <begin position="49"/>
        <end position="162"/>
    </location>
</feature>
<reference evidence="15" key="3">
    <citation type="submission" date="2020-05" db="EMBL/GenBank/DDBJ databases">
        <title>Electrophorus electricus (electric eel) genome, fEleEle1, primary haplotype.</title>
        <authorList>
            <person name="Myers G."/>
            <person name="Meyer A."/>
            <person name="Fedrigo O."/>
            <person name="Formenti G."/>
            <person name="Rhie A."/>
            <person name="Tracey A."/>
            <person name="Sims Y."/>
            <person name="Jarvis E.D."/>
        </authorList>
    </citation>
    <scope>NUCLEOTIDE SEQUENCE [LARGE SCALE GENOMIC DNA]</scope>
</reference>
<evidence type="ECO:0000313" key="15">
    <source>
        <dbReference type="Ensembl" id="ENSEEEP00000045239.2"/>
    </source>
</evidence>
<dbReference type="InterPro" id="IPR044926">
    <property type="entry name" value="RGS_subdomain_2"/>
</dbReference>
<keyword evidence="16" id="KW-1185">Reference proteome</keyword>
<dbReference type="GO" id="GO:0005524">
    <property type="term" value="F:ATP binding"/>
    <property type="evidence" value="ECO:0007669"/>
    <property type="project" value="UniProtKB-UniRule"/>
</dbReference>
<dbReference type="Gene3D" id="3.30.200.20">
    <property type="entry name" value="Phosphorylase Kinase, domain 1"/>
    <property type="match status" value="1"/>
</dbReference>
<dbReference type="PROSITE" id="PS50132">
    <property type="entry name" value="RGS"/>
    <property type="match status" value="1"/>
</dbReference>
<evidence type="ECO:0000256" key="4">
    <source>
        <dbReference type="ARBA" id="ARBA00022553"/>
    </source>
</evidence>
<protein>
    <recommendedName>
        <fullName evidence="11">G protein-coupled receptor kinase</fullName>
        <ecNumber evidence="11">2.7.11.-</ecNumber>
    </recommendedName>
</protein>
<name>A0A4W4H1K1_ELEEL</name>
<sequence>PEVEQLSYQICGKHKGRSRRWKEFLRFPHINQCAELENSIERDYYSLCVQQPIGKALFRMFCETKPHLKCCINFLDATEKHEVTPDENLMSHGQEIIAKYFNQKSLNYIQEIPYIYQKLCKQNLDLNIFNNVFTDCQKAVHDYLSGDPFKDYQDSMYFDRFLQWKMVERRPVTRDTFREYRVLGKGGFGEVCACQSRASGKMYACKKLEKKRLKKQKGEIMALNEKQILEKVNSRFVVSLAYAYETKEVLCLVLTLMNGGDLKFHIYNMGSPGFSKERVQFYAAQILCGLDHLHQNSIVNRDLKPENILLDDNGHIRISDLGLAVILPERRVVSGRVGTAGYMAPEVINDECYSNSPDWWGLGCLIYEMTTASPPFRDPNERVHRKELERRVMQSSERYGPQFTKETKAICETLLAKNPKERLGCQGGGASAVKAHVFFRGINFRLMEAGMLAPPFRPDPRAVYCQDVLDIDQFSMVKGVILDEVDYDFYVKFNTGSIAIPWQNEMIETECFKDLNVFGPRGTRTPDLDREFQPRQSLEQRNKSLNPESYRHRLINKIFKKQVRNLCFTFSRRTSSNHRPDELRTKLLECTFDGS</sequence>
<dbReference type="PRINTS" id="PR00717">
    <property type="entry name" value="GPCRKINASE"/>
</dbReference>
<evidence type="ECO:0000256" key="2">
    <source>
        <dbReference type="ARBA" id="ARBA00009793"/>
    </source>
</evidence>
<dbReference type="PROSITE" id="PS50011">
    <property type="entry name" value="PROTEIN_KINASE_DOM"/>
    <property type="match status" value="1"/>
</dbReference>
<feature type="active site" description="Proton acceptor" evidence="9">
    <location>
        <position position="302"/>
    </location>
</feature>
<dbReference type="Gene3D" id="1.10.167.10">
    <property type="entry name" value="Regulator of G-protein Signalling 4, domain 2"/>
    <property type="match status" value="1"/>
</dbReference>
<dbReference type="SMART" id="SM00220">
    <property type="entry name" value="S_TKc"/>
    <property type="match status" value="1"/>
</dbReference>
<evidence type="ECO:0000313" key="16">
    <source>
        <dbReference type="Proteomes" id="UP000314983"/>
    </source>
</evidence>
<dbReference type="PROSITE" id="PS00107">
    <property type="entry name" value="PROTEIN_KINASE_ATP"/>
    <property type="match status" value="1"/>
</dbReference>
<comment type="similarity">
    <text evidence="2 11">Belongs to the protein kinase superfamily. AGC Ser/Thr protein kinase family. GPRK subfamily.</text>
</comment>
<dbReference type="SUPFAM" id="SSF56112">
    <property type="entry name" value="Protein kinase-like (PK-like)"/>
    <property type="match status" value="1"/>
</dbReference>
<feature type="binding site" evidence="10">
    <location>
        <position position="206"/>
    </location>
    <ligand>
        <name>ATP</name>
        <dbReference type="ChEBI" id="CHEBI:30616"/>
    </ligand>
</feature>
<evidence type="ECO:0000256" key="8">
    <source>
        <dbReference type="ARBA" id="ARBA00022840"/>
    </source>
</evidence>
<dbReference type="FunFam" id="1.10.167.10:FF:000009">
    <property type="entry name" value="G protein-coupled receptor kinase"/>
    <property type="match status" value="1"/>
</dbReference>
<dbReference type="InterPro" id="IPR000239">
    <property type="entry name" value="GPCR_kinase"/>
</dbReference>
<dbReference type="GO" id="GO:0050254">
    <property type="term" value="F:rhodopsin kinase activity"/>
    <property type="evidence" value="ECO:0007669"/>
    <property type="project" value="UniProtKB-ARBA"/>
</dbReference>
<dbReference type="Ensembl" id="ENSEEET00000045743.2">
    <property type="protein sequence ID" value="ENSEEEP00000045239.2"/>
    <property type="gene ID" value="ENSEEEG00000021321.2"/>
</dbReference>
<evidence type="ECO:0000256" key="12">
    <source>
        <dbReference type="SAM" id="MobiDB-lite"/>
    </source>
</evidence>
<dbReference type="SMART" id="SM00133">
    <property type="entry name" value="S_TK_X"/>
    <property type="match status" value="1"/>
</dbReference>
<evidence type="ECO:0000256" key="3">
    <source>
        <dbReference type="ARBA" id="ARBA00022527"/>
    </source>
</evidence>
<feature type="compositionally biased region" description="Basic and acidic residues" evidence="12">
    <location>
        <begin position="524"/>
        <end position="542"/>
    </location>
</feature>
<evidence type="ECO:0000256" key="11">
    <source>
        <dbReference type="RuleBase" id="RU000308"/>
    </source>
</evidence>
<gene>
    <name evidence="15" type="primary">GRK4</name>
</gene>
<keyword evidence="6 10" id="KW-0547">Nucleotide-binding</keyword>
<evidence type="ECO:0000256" key="10">
    <source>
        <dbReference type="PROSITE-ProRule" id="PRU10141"/>
    </source>
</evidence>
<dbReference type="Gene3D" id="1.10.510.10">
    <property type="entry name" value="Transferase(Phosphotransferase) domain 1"/>
    <property type="match status" value="1"/>
</dbReference>
<dbReference type="GO" id="GO:0005737">
    <property type="term" value="C:cytoplasm"/>
    <property type="evidence" value="ECO:0007669"/>
    <property type="project" value="TreeGrafter"/>
</dbReference>
<feature type="region of interest" description="Disordered" evidence="12">
    <location>
        <begin position="524"/>
        <end position="543"/>
    </location>
</feature>
<evidence type="ECO:0000256" key="9">
    <source>
        <dbReference type="PIRSR" id="PIRSR600239-51"/>
    </source>
</evidence>
<dbReference type="InterPro" id="IPR016137">
    <property type="entry name" value="RGS"/>
</dbReference>
<dbReference type="PANTHER" id="PTHR24355">
    <property type="entry name" value="G PROTEIN-COUPLED RECEPTOR KINASE/RIBOSOMAL PROTEIN S6 KINASE"/>
    <property type="match status" value="1"/>
</dbReference>